<feature type="region of interest" description="Disordered" evidence="5">
    <location>
        <begin position="1"/>
        <end position="53"/>
    </location>
</feature>
<dbReference type="GO" id="GO:0004812">
    <property type="term" value="F:aminoacyl-tRNA ligase activity"/>
    <property type="evidence" value="ECO:0007669"/>
    <property type="project" value="InterPro"/>
</dbReference>
<dbReference type="InterPro" id="IPR009080">
    <property type="entry name" value="tRNAsynth_Ia_anticodon-bd"/>
</dbReference>
<dbReference type="GO" id="GO:0005524">
    <property type="term" value="F:ATP binding"/>
    <property type="evidence" value="ECO:0007669"/>
    <property type="project" value="InterPro"/>
</dbReference>
<evidence type="ECO:0000256" key="5">
    <source>
        <dbReference type="SAM" id="MobiDB-lite"/>
    </source>
</evidence>
<dbReference type="InterPro" id="IPR000504">
    <property type="entry name" value="RRM_dom"/>
</dbReference>
<organism evidence="7 8">
    <name type="scientific">Chrysochromulina tobinii</name>
    <dbReference type="NCBI Taxonomy" id="1460289"/>
    <lineage>
        <taxon>Eukaryota</taxon>
        <taxon>Haptista</taxon>
        <taxon>Haptophyta</taxon>
        <taxon>Prymnesiophyceae</taxon>
        <taxon>Prymnesiales</taxon>
        <taxon>Chrysochromulinaceae</taxon>
        <taxon>Chrysochromulina</taxon>
    </lineage>
</organism>
<dbReference type="Pfam" id="PF00076">
    <property type="entry name" value="RRM_1"/>
    <property type="match status" value="1"/>
</dbReference>
<dbReference type="PANTHER" id="PTHR23238">
    <property type="entry name" value="RNA BINDING PROTEIN"/>
    <property type="match status" value="1"/>
</dbReference>
<gene>
    <name evidence="7" type="ORF">Ctob_000110</name>
</gene>
<keyword evidence="3" id="KW-0539">Nucleus</keyword>
<protein>
    <submittedName>
        <fullName evidence="7">RNA-binding protein ews</fullName>
    </submittedName>
</protein>
<dbReference type="GO" id="GO:0006355">
    <property type="term" value="P:regulation of DNA-templated transcription"/>
    <property type="evidence" value="ECO:0007669"/>
    <property type="project" value="InterPro"/>
</dbReference>
<proteinExistence type="predicted"/>
<feature type="compositionally biased region" description="Basic and acidic residues" evidence="5">
    <location>
        <begin position="1"/>
        <end position="38"/>
    </location>
</feature>
<dbReference type="OrthoDB" id="76445at2759"/>
<dbReference type="InterPro" id="IPR035979">
    <property type="entry name" value="RBD_domain_sf"/>
</dbReference>
<evidence type="ECO:0000256" key="3">
    <source>
        <dbReference type="ARBA" id="ARBA00023242"/>
    </source>
</evidence>
<name>A0A0M0J3S2_9EUKA</name>
<dbReference type="GO" id="GO:0006418">
    <property type="term" value="P:tRNA aminoacylation for protein translation"/>
    <property type="evidence" value="ECO:0007669"/>
    <property type="project" value="InterPro"/>
</dbReference>
<accession>A0A0M0J3S2</accession>
<dbReference type="Gene3D" id="1.20.120.1910">
    <property type="entry name" value="Cysteine-tRNA ligase, C-terminal anti-codon recognition domain"/>
    <property type="match status" value="1"/>
</dbReference>
<dbReference type="SUPFAM" id="SSF54928">
    <property type="entry name" value="RNA-binding domain, RBD"/>
    <property type="match status" value="1"/>
</dbReference>
<evidence type="ECO:0000256" key="2">
    <source>
        <dbReference type="ARBA" id="ARBA00022884"/>
    </source>
</evidence>
<reference evidence="8" key="1">
    <citation type="journal article" date="2015" name="PLoS Genet.">
        <title>Genome Sequence and Transcriptome Analyses of Chrysochromulina tobin: Metabolic Tools for Enhanced Algal Fitness in the Prominent Order Prymnesiales (Haptophyceae).</title>
        <authorList>
            <person name="Hovde B.T."/>
            <person name="Deodato C.R."/>
            <person name="Hunsperger H.M."/>
            <person name="Ryken S.A."/>
            <person name="Yost W."/>
            <person name="Jha R.K."/>
            <person name="Patterson J."/>
            <person name="Monnat R.J. Jr."/>
            <person name="Barlow S.B."/>
            <person name="Starkenburg S.R."/>
            <person name="Cattolico R.A."/>
        </authorList>
    </citation>
    <scope>NUCLEOTIDE SEQUENCE</scope>
    <source>
        <strain evidence="8">CCMP291</strain>
    </source>
</reference>
<dbReference type="AlphaFoldDB" id="A0A0M0J3S2"/>
<keyword evidence="2 4" id="KW-0694">RNA-binding</keyword>
<dbReference type="PROSITE" id="PS50102">
    <property type="entry name" value="RRM"/>
    <property type="match status" value="1"/>
</dbReference>
<comment type="caution">
    <text evidence="7">The sequence shown here is derived from an EMBL/GenBank/DDBJ whole genome shotgun (WGS) entry which is preliminary data.</text>
</comment>
<dbReference type="SMART" id="SM00360">
    <property type="entry name" value="RRM"/>
    <property type="match status" value="1"/>
</dbReference>
<feature type="domain" description="RRM" evidence="6">
    <location>
        <begin position="64"/>
        <end position="155"/>
    </location>
</feature>
<evidence type="ECO:0000256" key="1">
    <source>
        <dbReference type="ARBA" id="ARBA00004123"/>
    </source>
</evidence>
<evidence type="ECO:0000256" key="4">
    <source>
        <dbReference type="PROSITE-ProRule" id="PRU00176"/>
    </source>
</evidence>
<sequence length="171" mass="18798">MRSDFEGADKIRDQLRAHGITIEDRGPGPKMWRSDDGRSGPLPQGGGFARGDKLRDDGTIEWANTIYVSGIPMDATLEELAEWFGKIGTIKKSKKNFNQGEPVIHIYKDKRTGRPKGDCTISYDEPETATAAVKWFDGTKFERSGGRLSVSIAKRPAEGNWGKGKGKGKGK</sequence>
<dbReference type="Proteomes" id="UP000037460">
    <property type="component" value="Unassembled WGS sequence"/>
</dbReference>
<dbReference type="InterPro" id="IPR034870">
    <property type="entry name" value="TET_fam"/>
</dbReference>
<dbReference type="SUPFAM" id="SSF47323">
    <property type="entry name" value="Anticodon-binding domain of a subclass of class I aminoacyl-tRNA synthetases"/>
    <property type="match status" value="1"/>
</dbReference>
<evidence type="ECO:0000313" key="7">
    <source>
        <dbReference type="EMBL" id="KOO21180.1"/>
    </source>
</evidence>
<dbReference type="GO" id="GO:0005634">
    <property type="term" value="C:nucleus"/>
    <property type="evidence" value="ECO:0007669"/>
    <property type="project" value="UniProtKB-SubCell"/>
</dbReference>
<evidence type="ECO:0000259" key="6">
    <source>
        <dbReference type="PROSITE" id="PS50102"/>
    </source>
</evidence>
<dbReference type="GO" id="GO:0003723">
    <property type="term" value="F:RNA binding"/>
    <property type="evidence" value="ECO:0007669"/>
    <property type="project" value="UniProtKB-UniRule"/>
</dbReference>
<evidence type="ECO:0000313" key="8">
    <source>
        <dbReference type="Proteomes" id="UP000037460"/>
    </source>
</evidence>
<dbReference type="Gene3D" id="3.30.70.330">
    <property type="match status" value="1"/>
</dbReference>
<dbReference type="EMBL" id="JWZX01003385">
    <property type="protein sequence ID" value="KOO21180.1"/>
    <property type="molecule type" value="Genomic_DNA"/>
</dbReference>
<keyword evidence="8" id="KW-1185">Reference proteome</keyword>
<comment type="subcellular location">
    <subcellularLocation>
        <location evidence="1">Nucleus</location>
    </subcellularLocation>
</comment>
<dbReference type="InterPro" id="IPR012677">
    <property type="entry name" value="Nucleotide-bd_a/b_plait_sf"/>
</dbReference>